<dbReference type="RefSeq" id="WP_109201807.1">
    <property type="nucleotide sequence ID" value="NZ_QEWS01000005.1"/>
</dbReference>
<accession>A0A2U2AQF3</accession>
<dbReference type="OrthoDB" id="9795573at2"/>
<evidence type="ECO:0000256" key="1">
    <source>
        <dbReference type="ARBA" id="ARBA00008857"/>
    </source>
</evidence>
<evidence type="ECO:0000259" key="6">
    <source>
        <dbReference type="PROSITE" id="PS51898"/>
    </source>
</evidence>
<dbReference type="GO" id="GO:0003677">
    <property type="term" value="F:DNA binding"/>
    <property type="evidence" value="ECO:0007669"/>
    <property type="project" value="UniProtKB-UniRule"/>
</dbReference>
<reference evidence="10 11" key="2">
    <citation type="submission" date="2018-05" db="EMBL/GenBank/DDBJ databases">
        <title>Ignatzschineria dubaiensis sp. nov., isolated from necrotic foot tissues of dromedaries (Camelus dromedarius) and associated maggots in Dubai, United Arab Emirates.</title>
        <authorList>
            <person name="Tsang C.C."/>
            <person name="Tang J.Y.M."/>
            <person name="Fong J.Y.H."/>
            <person name="Kinne J."/>
            <person name="Lee H.H."/>
            <person name="Joseph M."/>
            <person name="Jose S."/>
            <person name="Schuster R.K."/>
            <person name="Tang Y."/>
            <person name="Sivakumar S."/>
            <person name="Chen J.H.K."/>
            <person name="Teng J.L.L."/>
            <person name="Lau S.K.P."/>
            <person name="Wernery U."/>
            <person name="Woo P.C.Y."/>
        </authorList>
    </citation>
    <scope>NUCLEOTIDE SEQUENCE [LARGE SCALE GENOMIC DNA]</scope>
    <source>
        <strain evidence="10">UAE-HKU57</strain>
        <strain evidence="11">UAE-HKU58</strain>
    </source>
</reference>
<gene>
    <name evidence="8" type="ORF">DC077_07070</name>
    <name evidence="9" type="ORF">DC078_06690</name>
</gene>
<dbReference type="Pfam" id="PF00589">
    <property type="entry name" value="Phage_integrase"/>
    <property type="match status" value="1"/>
</dbReference>
<sequence>MAKIIKPLTTKEIRDAKPKSREYRLYDGNGLFISIRPSGAKVWCFNYVNANKKRTVQTIGPLEFYSLSDARNIRDEFRENLAKGLSINTSNEPTFRDVFHEWIEKWKPEITEKTYNRYKNGMNKYCLPVLANIPISKVEPKDVVKSLSEMEKKGIIDSLYTMKSVISQTLDYAIARGLCTSNSAQAVSNKAFKKQVKENHAYLPPRELYLLVDIFKGNRSSIVTRLCLEFTLRTMCRVSEVAQAKWGEFDFNEKIWTIPAERMKMRREHVVPLTDQMISILKEVEHFKTTDYVFPSFNFKSHLNGETMRMALKRNGIKSTVHGFRHLASTILNEAHKGNKKMFDSDVIEMCLSHQDANTIKATYNKAEYIEPRRAVLKWWSDFIDKCDTKENNEKALKEAGISLI</sequence>
<keyword evidence="4" id="KW-0233">DNA recombination</keyword>
<dbReference type="PROSITE" id="PS51900">
    <property type="entry name" value="CB"/>
    <property type="match status" value="1"/>
</dbReference>
<dbReference type="Pfam" id="PF22022">
    <property type="entry name" value="Phage_int_M"/>
    <property type="match status" value="1"/>
</dbReference>
<dbReference type="InterPro" id="IPR025166">
    <property type="entry name" value="Integrase_DNA_bind_dom"/>
</dbReference>
<evidence type="ECO:0000313" key="8">
    <source>
        <dbReference type="EMBL" id="PWD85788.1"/>
    </source>
</evidence>
<feature type="domain" description="Tyr recombinase" evidence="6">
    <location>
        <begin position="198"/>
        <end position="377"/>
    </location>
</feature>
<evidence type="ECO:0000313" key="9">
    <source>
        <dbReference type="EMBL" id="PWD91676.1"/>
    </source>
</evidence>
<dbReference type="PANTHER" id="PTHR30629">
    <property type="entry name" value="PROPHAGE INTEGRASE"/>
    <property type="match status" value="1"/>
</dbReference>
<dbReference type="Proteomes" id="UP000245059">
    <property type="component" value="Unassembled WGS sequence"/>
</dbReference>
<dbReference type="InterPro" id="IPR013762">
    <property type="entry name" value="Integrase-like_cat_sf"/>
</dbReference>
<keyword evidence="3 5" id="KW-0238">DNA-binding</keyword>
<reference evidence="8" key="1">
    <citation type="journal article" date="2018" name="Genome Announc.">
        <title>Ignatzschineria cameli sp. nov., isolated from necrotic foot tissue of dromedaries (Camelus dromedarius) and associated maggots (Wohlfahrtia species) in Dubai.</title>
        <authorList>
            <person name="Tsang C.C."/>
            <person name="Tang J.Y."/>
            <person name="Fong J.Y."/>
            <person name="Kinne J."/>
            <person name="Lee H.H."/>
            <person name="Joseph M."/>
            <person name="Jose S."/>
            <person name="Schuster R.K."/>
            <person name="Tang Y."/>
            <person name="Sivakumar S."/>
            <person name="Chen J.H."/>
            <person name="Teng J.L."/>
            <person name="Lau S.K."/>
            <person name="Wernery U."/>
            <person name="Woo P.C."/>
        </authorList>
    </citation>
    <scope>NUCLEOTIDE SEQUENCE</scope>
    <source>
        <strain evidence="8">UAE-HKU57</strain>
        <strain evidence="9">UAE-HKU58</strain>
    </source>
</reference>
<dbReference type="EMBL" id="QEWV01000005">
    <property type="protein sequence ID" value="PWD91676.1"/>
    <property type="molecule type" value="Genomic_DNA"/>
</dbReference>
<dbReference type="Pfam" id="PF13356">
    <property type="entry name" value="Arm-DNA-bind_3"/>
    <property type="match status" value="1"/>
</dbReference>
<keyword evidence="11" id="KW-1185">Reference proteome</keyword>
<keyword evidence="2" id="KW-0229">DNA integration</keyword>
<dbReference type="GO" id="GO:0015074">
    <property type="term" value="P:DNA integration"/>
    <property type="evidence" value="ECO:0007669"/>
    <property type="project" value="UniProtKB-KW"/>
</dbReference>
<dbReference type="PANTHER" id="PTHR30629:SF6">
    <property type="entry name" value="PROPHAGE INTEGRASE INTA-RELATED"/>
    <property type="match status" value="1"/>
</dbReference>
<dbReference type="PROSITE" id="PS51898">
    <property type="entry name" value="TYR_RECOMBINASE"/>
    <property type="match status" value="1"/>
</dbReference>
<dbReference type="EMBL" id="QEWW01000004">
    <property type="protein sequence ID" value="PWD85788.1"/>
    <property type="molecule type" value="Genomic_DNA"/>
</dbReference>
<dbReference type="InterPro" id="IPR053876">
    <property type="entry name" value="Phage_int_M"/>
</dbReference>
<dbReference type="InterPro" id="IPR044068">
    <property type="entry name" value="CB"/>
</dbReference>
<evidence type="ECO:0000259" key="7">
    <source>
        <dbReference type="PROSITE" id="PS51900"/>
    </source>
</evidence>
<dbReference type="Gene3D" id="1.10.150.130">
    <property type="match status" value="1"/>
</dbReference>
<dbReference type="Proteomes" id="UP000245217">
    <property type="component" value="Unassembled WGS sequence"/>
</dbReference>
<evidence type="ECO:0000256" key="4">
    <source>
        <dbReference type="ARBA" id="ARBA00023172"/>
    </source>
</evidence>
<dbReference type="Gene3D" id="3.30.160.390">
    <property type="entry name" value="Integrase, DNA-binding domain"/>
    <property type="match status" value="1"/>
</dbReference>
<feature type="domain" description="Core-binding (CB)" evidence="7">
    <location>
        <begin position="93"/>
        <end position="174"/>
    </location>
</feature>
<evidence type="ECO:0000256" key="5">
    <source>
        <dbReference type="PROSITE-ProRule" id="PRU01248"/>
    </source>
</evidence>
<dbReference type="InterPro" id="IPR010998">
    <property type="entry name" value="Integrase_recombinase_N"/>
</dbReference>
<evidence type="ECO:0000256" key="2">
    <source>
        <dbReference type="ARBA" id="ARBA00022908"/>
    </source>
</evidence>
<dbReference type="InterPro" id="IPR050808">
    <property type="entry name" value="Phage_Integrase"/>
</dbReference>
<protein>
    <submittedName>
        <fullName evidence="8">Integrase</fullName>
    </submittedName>
</protein>
<comment type="caution">
    <text evidence="8">The sequence shown here is derived from an EMBL/GenBank/DDBJ whole genome shotgun (WGS) entry which is preliminary data.</text>
</comment>
<evidence type="ECO:0000256" key="3">
    <source>
        <dbReference type="ARBA" id="ARBA00023125"/>
    </source>
</evidence>
<dbReference type="CDD" id="cd00801">
    <property type="entry name" value="INT_P4_C"/>
    <property type="match status" value="1"/>
</dbReference>
<dbReference type="SUPFAM" id="SSF56349">
    <property type="entry name" value="DNA breaking-rejoining enzymes"/>
    <property type="match status" value="1"/>
</dbReference>
<dbReference type="InterPro" id="IPR011010">
    <property type="entry name" value="DNA_brk_join_enz"/>
</dbReference>
<name>A0A2U2AQF3_9GAMM</name>
<evidence type="ECO:0000313" key="10">
    <source>
        <dbReference type="Proteomes" id="UP000245059"/>
    </source>
</evidence>
<dbReference type="Gene3D" id="1.10.443.10">
    <property type="entry name" value="Intergrase catalytic core"/>
    <property type="match status" value="1"/>
</dbReference>
<dbReference type="InterPro" id="IPR002104">
    <property type="entry name" value="Integrase_catalytic"/>
</dbReference>
<evidence type="ECO:0000313" key="11">
    <source>
        <dbReference type="Proteomes" id="UP000245217"/>
    </source>
</evidence>
<organism evidence="8 10">
    <name type="scientific">Ignatzschineria cameli</name>
    <dbReference type="NCBI Taxonomy" id="2182793"/>
    <lineage>
        <taxon>Bacteria</taxon>
        <taxon>Pseudomonadati</taxon>
        <taxon>Pseudomonadota</taxon>
        <taxon>Gammaproteobacteria</taxon>
        <taxon>Cardiobacteriales</taxon>
        <taxon>Ignatzschineriaceae</taxon>
        <taxon>Ignatzschineria</taxon>
    </lineage>
</organism>
<comment type="similarity">
    <text evidence="1">Belongs to the 'phage' integrase family.</text>
</comment>
<dbReference type="GO" id="GO:0006310">
    <property type="term" value="P:DNA recombination"/>
    <property type="evidence" value="ECO:0007669"/>
    <property type="project" value="UniProtKB-KW"/>
</dbReference>
<dbReference type="InterPro" id="IPR038488">
    <property type="entry name" value="Integrase_DNA-bd_sf"/>
</dbReference>
<dbReference type="AlphaFoldDB" id="A0A2U2AQF3"/>
<proteinExistence type="inferred from homology"/>